<dbReference type="Proteomes" id="UP000284841">
    <property type="component" value="Unassembled WGS sequence"/>
</dbReference>
<dbReference type="RefSeq" id="WP_118333645.1">
    <property type="nucleotide sequence ID" value="NZ_JBKYJU010000002.1"/>
</dbReference>
<dbReference type="AlphaFoldDB" id="A0A415E6X7"/>
<reference evidence="1 2" key="1">
    <citation type="submission" date="2018-08" db="EMBL/GenBank/DDBJ databases">
        <title>A genome reference for cultivated species of the human gut microbiota.</title>
        <authorList>
            <person name="Zou Y."/>
            <person name="Xue W."/>
            <person name="Luo G."/>
        </authorList>
    </citation>
    <scope>NUCLEOTIDE SEQUENCE [LARGE SCALE GENOMIC DNA]</scope>
    <source>
        <strain evidence="1 2">AM07-24</strain>
    </source>
</reference>
<dbReference type="EMBL" id="QRMS01000001">
    <property type="protein sequence ID" value="RHJ89526.1"/>
    <property type="molecule type" value="Genomic_DNA"/>
</dbReference>
<accession>A0A415E6X7</accession>
<organism evidence="1 2">
    <name type="scientific">Emergencia timonensis</name>
    <dbReference type="NCBI Taxonomy" id="1776384"/>
    <lineage>
        <taxon>Bacteria</taxon>
        <taxon>Bacillati</taxon>
        <taxon>Bacillota</taxon>
        <taxon>Clostridia</taxon>
        <taxon>Peptostreptococcales</taxon>
        <taxon>Anaerovoracaceae</taxon>
        <taxon>Emergencia</taxon>
    </lineage>
</organism>
<comment type="caution">
    <text evidence="1">The sequence shown here is derived from an EMBL/GenBank/DDBJ whole genome shotgun (WGS) entry which is preliminary data.</text>
</comment>
<evidence type="ECO:0000313" key="1">
    <source>
        <dbReference type="EMBL" id="RHJ89526.1"/>
    </source>
</evidence>
<sequence length="89" mass="10376">MSILDASYAVFLLTKMIESENRYKIIQKRKLITGKFKEIDILIEKKCPIDLVSHEIQRIYLLNLLPNGVTHPENDALRRFFADATLPFL</sequence>
<proteinExistence type="predicted"/>
<evidence type="ECO:0000313" key="2">
    <source>
        <dbReference type="Proteomes" id="UP000284841"/>
    </source>
</evidence>
<gene>
    <name evidence="1" type="ORF">DW099_02845</name>
</gene>
<name>A0A415E6X7_9FIRM</name>
<protein>
    <submittedName>
        <fullName evidence="1">Uncharacterized protein</fullName>
    </submittedName>
</protein>
<keyword evidence="2" id="KW-1185">Reference proteome</keyword>